<dbReference type="EMBL" id="FO818640">
    <property type="protein sequence ID" value="CDM94688.1"/>
    <property type="molecule type" value="Genomic_DNA"/>
</dbReference>
<accession>A0A9P1KFC6</accession>
<proteinExistence type="predicted"/>
<gene>
    <name evidence="1" type="ORF">ARTHRO_20222</name>
</gene>
<keyword evidence="2" id="KW-1185">Reference proteome</keyword>
<name>A0A9P1KFC6_9CYAN</name>
<reference evidence="1 2" key="1">
    <citation type="submission" date="2014-02" db="EMBL/GenBank/DDBJ databases">
        <authorList>
            <person name="Genoscope - CEA"/>
        </authorList>
    </citation>
    <scope>NUCLEOTIDE SEQUENCE [LARGE SCALE GENOMIC DNA]</scope>
    <source>
        <strain evidence="1 2">PCC 8005</strain>
    </source>
</reference>
<evidence type="ECO:0000313" key="2">
    <source>
        <dbReference type="Proteomes" id="UP000032946"/>
    </source>
</evidence>
<dbReference type="Proteomes" id="UP000032946">
    <property type="component" value="Chromosome"/>
</dbReference>
<organism evidence="1 2">
    <name type="scientific">Limnospira indica PCC 8005</name>
    <dbReference type="NCBI Taxonomy" id="376219"/>
    <lineage>
        <taxon>Bacteria</taxon>
        <taxon>Bacillati</taxon>
        <taxon>Cyanobacteriota</taxon>
        <taxon>Cyanophyceae</taxon>
        <taxon>Oscillatoriophycideae</taxon>
        <taxon>Oscillatoriales</taxon>
        <taxon>Sirenicapillariaceae</taxon>
        <taxon>Limnospira</taxon>
    </lineage>
</organism>
<dbReference type="AlphaFoldDB" id="A0A9P1KFC6"/>
<evidence type="ECO:0000313" key="1">
    <source>
        <dbReference type="EMBL" id="CDM94688.1"/>
    </source>
</evidence>
<protein>
    <submittedName>
        <fullName evidence="1">Uncharacterized protein</fullName>
    </submittedName>
</protein>
<sequence length="44" mass="4982">MLLAGDVVGIDSPPPITQEGSDFDRCFSTCFSKARRLPNWFDYQ</sequence>